<organism evidence="1 2">
    <name type="scientific">Dallia pectoralis</name>
    <name type="common">Alaska blackfish</name>
    <dbReference type="NCBI Taxonomy" id="75939"/>
    <lineage>
        <taxon>Eukaryota</taxon>
        <taxon>Metazoa</taxon>
        <taxon>Chordata</taxon>
        <taxon>Craniata</taxon>
        <taxon>Vertebrata</taxon>
        <taxon>Euteleostomi</taxon>
        <taxon>Actinopterygii</taxon>
        <taxon>Neopterygii</taxon>
        <taxon>Teleostei</taxon>
        <taxon>Protacanthopterygii</taxon>
        <taxon>Esociformes</taxon>
        <taxon>Umbridae</taxon>
        <taxon>Dallia</taxon>
    </lineage>
</organism>
<accession>A0ACC2HAG2</accession>
<comment type="caution">
    <text evidence="1">The sequence shown here is derived from an EMBL/GenBank/DDBJ whole genome shotgun (WGS) entry which is preliminary data.</text>
</comment>
<protein>
    <submittedName>
        <fullName evidence="1">Uncharacterized protein</fullName>
    </submittedName>
</protein>
<sequence>MTTSQFTGAGFLIRGQMLACCWACRLSVQDRWDVEGSLGGTADPLPLPVSLMNTTGITLLILTVLRQRLTCPAAGPTTRGHVQPPAVYISNTRTHTPDRLETSEAH</sequence>
<name>A0ACC2HAG2_DALPE</name>
<proteinExistence type="predicted"/>
<evidence type="ECO:0000313" key="1">
    <source>
        <dbReference type="EMBL" id="KAJ8012862.1"/>
    </source>
</evidence>
<evidence type="ECO:0000313" key="2">
    <source>
        <dbReference type="Proteomes" id="UP001157502"/>
    </source>
</evidence>
<dbReference type="Proteomes" id="UP001157502">
    <property type="component" value="Chromosome 4"/>
</dbReference>
<keyword evidence="2" id="KW-1185">Reference proteome</keyword>
<gene>
    <name evidence="1" type="ORF">DPEC_G00047290</name>
</gene>
<dbReference type="EMBL" id="CM055731">
    <property type="protein sequence ID" value="KAJ8012862.1"/>
    <property type="molecule type" value="Genomic_DNA"/>
</dbReference>
<reference evidence="1" key="1">
    <citation type="submission" date="2021-05" db="EMBL/GenBank/DDBJ databases">
        <authorList>
            <person name="Pan Q."/>
            <person name="Jouanno E."/>
            <person name="Zahm M."/>
            <person name="Klopp C."/>
            <person name="Cabau C."/>
            <person name="Louis A."/>
            <person name="Berthelot C."/>
            <person name="Parey E."/>
            <person name="Roest Crollius H."/>
            <person name="Montfort J."/>
            <person name="Robinson-Rechavi M."/>
            <person name="Bouchez O."/>
            <person name="Lampietro C."/>
            <person name="Lopez Roques C."/>
            <person name="Donnadieu C."/>
            <person name="Postlethwait J."/>
            <person name="Bobe J."/>
            <person name="Dillon D."/>
            <person name="Chandos A."/>
            <person name="von Hippel F."/>
            <person name="Guiguen Y."/>
        </authorList>
    </citation>
    <scope>NUCLEOTIDE SEQUENCE</scope>
    <source>
        <strain evidence="1">YG-Jan2019</strain>
    </source>
</reference>